<gene>
    <name evidence="2" type="ORF">AVDCRST_MAG16-1000</name>
</gene>
<name>A0A6J4L867_9ACTN</name>
<reference evidence="2" key="1">
    <citation type="submission" date="2020-02" db="EMBL/GenBank/DDBJ databases">
        <authorList>
            <person name="Meier V. D."/>
        </authorList>
    </citation>
    <scope>NUCLEOTIDE SEQUENCE</scope>
    <source>
        <strain evidence="2">AVDCRST_MAG16</strain>
    </source>
</reference>
<organism evidence="2">
    <name type="scientific">uncultured Frankineae bacterium</name>
    <dbReference type="NCBI Taxonomy" id="437475"/>
    <lineage>
        <taxon>Bacteria</taxon>
        <taxon>Bacillati</taxon>
        <taxon>Actinomycetota</taxon>
        <taxon>Actinomycetes</taxon>
        <taxon>Frankiales</taxon>
        <taxon>environmental samples</taxon>
    </lineage>
</organism>
<evidence type="ECO:0000256" key="1">
    <source>
        <dbReference type="SAM" id="MobiDB-lite"/>
    </source>
</evidence>
<dbReference type="AlphaFoldDB" id="A0A6J4L867"/>
<evidence type="ECO:0000313" key="2">
    <source>
        <dbReference type="EMBL" id="CAA9325261.1"/>
    </source>
</evidence>
<feature type="non-terminal residue" evidence="2">
    <location>
        <position position="1"/>
    </location>
</feature>
<accession>A0A6J4L867</accession>
<sequence>SPTRFCTPSSSRRRASPPTRTAA</sequence>
<dbReference type="EMBL" id="CADCUE010000082">
    <property type="protein sequence ID" value="CAA9325261.1"/>
    <property type="molecule type" value="Genomic_DNA"/>
</dbReference>
<proteinExistence type="predicted"/>
<protein>
    <submittedName>
        <fullName evidence="2">Uncharacterized protein</fullName>
    </submittedName>
</protein>
<feature type="region of interest" description="Disordered" evidence="1">
    <location>
        <begin position="1"/>
        <end position="23"/>
    </location>
</feature>
<feature type="non-terminal residue" evidence="2">
    <location>
        <position position="23"/>
    </location>
</feature>